<dbReference type="EMBL" id="JALJOQ010000016">
    <property type="protein sequence ID" value="KAK9809827.1"/>
    <property type="molecule type" value="Genomic_DNA"/>
</dbReference>
<feature type="compositionally biased region" description="Polar residues" evidence="1">
    <location>
        <begin position="930"/>
        <end position="940"/>
    </location>
</feature>
<dbReference type="InterPro" id="IPR003890">
    <property type="entry name" value="MIF4G-like_typ-3"/>
</dbReference>
<dbReference type="GO" id="GO:0005737">
    <property type="term" value="C:cytoplasm"/>
    <property type="evidence" value="ECO:0007669"/>
    <property type="project" value="TreeGrafter"/>
</dbReference>
<dbReference type="Pfam" id="PF02854">
    <property type="entry name" value="MIF4G"/>
    <property type="match status" value="2"/>
</dbReference>
<reference evidence="3 4" key="1">
    <citation type="journal article" date="2024" name="Nat. Commun.">
        <title>Phylogenomics reveals the evolutionary origins of lichenization in chlorophyte algae.</title>
        <authorList>
            <person name="Puginier C."/>
            <person name="Libourel C."/>
            <person name="Otte J."/>
            <person name="Skaloud P."/>
            <person name="Haon M."/>
            <person name="Grisel S."/>
            <person name="Petersen M."/>
            <person name="Berrin J.G."/>
            <person name="Delaux P.M."/>
            <person name="Dal Grande F."/>
            <person name="Keller J."/>
        </authorList>
    </citation>
    <scope>NUCLEOTIDE SEQUENCE [LARGE SCALE GENOMIC DNA]</scope>
    <source>
        <strain evidence="3 4">SAG 2036</strain>
    </source>
</reference>
<comment type="caution">
    <text evidence="3">The sequence shown here is derived from an EMBL/GenBank/DDBJ whole genome shotgun (WGS) entry which is preliminary data.</text>
</comment>
<dbReference type="SUPFAM" id="SSF48371">
    <property type="entry name" value="ARM repeat"/>
    <property type="match status" value="2"/>
</dbReference>
<feature type="region of interest" description="Disordered" evidence="1">
    <location>
        <begin position="1"/>
        <end position="51"/>
    </location>
</feature>
<evidence type="ECO:0000313" key="4">
    <source>
        <dbReference type="Proteomes" id="UP001465755"/>
    </source>
</evidence>
<dbReference type="InterPro" id="IPR039762">
    <property type="entry name" value="Nmd2/UPF2"/>
</dbReference>
<feature type="region of interest" description="Disordered" evidence="1">
    <location>
        <begin position="1060"/>
        <end position="1085"/>
    </location>
</feature>
<feature type="compositionally biased region" description="Low complexity" evidence="1">
    <location>
        <begin position="1069"/>
        <end position="1080"/>
    </location>
</feature>
<gene>
    <name evidence="3" type="ORF">WJX73_010709</name>
</gene>
<evidence type="ECO:0000256" key="1">
    <source>
        <dbReference type="SAM" id="MobiDB-lite"/>
    </source>
</evidence>
<dbReference type="GO" id="GO:0003723">
    <property type="term" value="F:RNA binding"/>
    <property type="evidence" value="ECO:0007669"/>
    <property type="project" value="InterPro"/>
</dbReference>
<feature type="compositionally biased region" description="Acidic residues" evidence="1">
    <location>
        <begin position="915"/>
        <end position="926"/>
    </location>
</feature>
<dbReference type="Proteomes" id="UP001465755">
    <property type="component" value="Unassembled WGS sequence"/>
</dbReference>
<feature type="domain" description="MIF4G" evidence="2">
    <location>
        <begin position="684"/>
        <end position="886"/>
    </location>
</feature>
<evidence type="ECO:0000313" key="3">
    <source>
        <dbReference type="EMBL" id="KAK9809827.1"/>
    </source>
</evidence>
<keyword evidence="4" id="KW-1185">Reference proteome</keyword>
<dbReference type="PANTHER" id="PTHR12839">
    <property type="entry name" value="NONSENSE-MEDIATED MRNA DECAY PROTEIN 2 UP-FRAMESHIFT SUPPRESSOR 2"/>
    <property type="match status" value="1"/>
</dbReference>
<sequence>MADAALQERPASPLKAQLQEAAERYKSQAEALSQKRRAREANLGTHRPGEADLRKFDSSVKRNTALVKRLRQLSEDTAGSILEDVARTNQSKYISEAAAAVAEATLKPKDLDAALQVCTVLHQRYEDFGTELARKLAQQAIPAGDDRSGAPRRRTALRLLVEVVTSGIAVDAAPLVDAVICLAARIPTRQAHVPGGGAGTPAAWQVQVLPLLAAFAKAGREQLLCLPALHPPTSTAPEGDMLDAELQQLQQHLAHAAKAWQEETSAQWHLPGPPANKLLVAITATFELACAALTSEHSSLIAAEENVQRVLNHRGDVPEDMGMAYEQQRRAFESLHKSTAALGEVLDKPLPHLPQANLTRMATSNAVTAISMKVSETTPDGPFDDGQTRAFYEVLPDLSGIVPPVLLPDAAKLALAPEDDTDSPIATQSSEGALRGSDAGMPDGQEDAGLAAAAQADVVDTDKPNAAGQSLGDVRAETAAMLAQLPSLTTVAGCDTLAANLACVCSKAMRKRLVKALVTLKASALQLLPFYVRVGATLNALFPDIGQGLVRHAESTFTSLQARRDGSQQHLQDRISTARLLAELVKFRILPLGAFFTMLKALLDDFAGPNVDTAAALVENAGRFLYLLPEGHTRMANMLEVMKKMKGGKGLDARQRMLLDDAAFACVPPATTAARAKARPPLQAYMRHLVLKGLWIDDTKKVQRKLRRFPWAEHEAYLVRCLLRTVKGGYARVATTASLVASLSRYHPSLSVALADCLLEEVRAGLEAPKAGGYQRRIGHMQLLGELYNYRVIDSRVVFDTLYLLLELGHDTPEAAQRLDPPDNFFRIRLVRQLLQACGHYFSRGSACARLNRFFAFLQRYILAKPSLPFDIEFDIQELFESLRPDLVRHDSYEEACLEVDAIQAAEAERRALDTIDEDDDEEDEDSRSLARSRNGSSQGDLAGSAEALAPDADDDQAVKVLHAFRSEAAGEDPAFERDLAAVMGARSAAAGPGTRPGTEPDGSAVPFQVVLRRSGGREAHSRTVQLPGHLAIAVSQQAKAAAEAAERAEMKRLGALMAQEPSAQPHQDGAADGSPADGGECPIGYDSSGRLTSISWSWSTMIQLDGARQLLITWAGSRAAK</sequence>
<dbReference type="InterPro" id="IPR016024">
    <property type="entry name" value="ARM-type_fold"/>
</dbReference>
<dbReference type="Gene3D" id="1.25.40.180">
    <property type="match status" value="3"/>
</dbReference>
<dbReference type="PANTHER" id="PTHR12839:SF7">
    <property type="entry name" value="REGULATOR OF NONSENSE TRANSCRIPTS 2"/>
    <property type="match status" value="1"/>
</dbReference>
<dbReference type="SMART" id="SM00543">
    <property type="entry name" value="MIF4G"/>
    <property type="match status" value="2"/>
</dbReference>
<name>A0AAW1PMQ8_9CHLO</name>
<dbReference type="AlphaFoldDB" id="A0AAW1PMQ8"/>
<feature type="region of interest" description="Disordered" evidence="1">
    <location>
        <begin position="912"/>
        <end position="944"/>
    </location>
</feature>
<accession>A0AAW1PMQ8</accession>
<feature type="region of interest" description="Disordered" evidence="1">
    <location>
        <begin position="417"/>
        <end position="450"/>
    </location>
</feature>
<dbReference type="GO" id="GO:0000184">
    <property type="term" value="P:nuclear-transcribed mRNA catabolic process, nonsense-mediated decay"/>
    <property type="evidence" value="ECO:0007669"/>
    <property type="project" value="InterPro"/>
</dbReference>
<dbReference type="GO" id="GO:0035145">
    <property type="term" value="C:exon-exon junction complex"/>
    <property type="evidence" value="ECO:0007669"/>
    <property type="project" value="TreeGrafter"/>
</dbReference>
<proteinExistence type="predicted"/>
<evidence type="ECO:0000259" key="2">
    <source>
        <dbReference type="SMART" id="SM00543"/>
    </source>
</evidence>
<organism evidence="3 4">
    <name type="scientific">Symbiochloris irregularis</name>
    <dbReference type="NCBI Taxonomy" id="706552"/>
    <lineage>
        <taxon>Eukaryota</taxon>
        <taxon>Viridiplantae</taxon>
        <taxon>Chlorophyta</taxon>
        <taxon>core chlorophytes</taxon>
        <taxon>Trebouxiophyceae</taxon>
        <taxon>Trebouxiales</taxon>
        <taxon>Trebouxiaceae</taxon>
        <taxon>Symbiochloris</taxon>
    </lineage>
</organism>
<protein>
    <recommendedName>
        <fullName evidence="2">MIF4G domain-containing protein</fullName>
    </recommendedName>
</protein>
<feature type="domain" description="MIF4G" evidence="2">
    <location>
        <begin position="478"/>
        <end position="669"/>
    </location>
</feature>